<dbReference type="InterPro" id="IPR006224">
    <property type="entry name" value="PsdUridine_synth_RluA-like_CS"/>
</dbReference>
<dbReference type="InterPro" id="IPR020103">
    <property type="entry name" value="PsdUridine_synth_cat_dom_sf"/>
</dbReference>
<dbReference type="SUPFAM" id="SSF55120">
    <property type="entry name" value="Pseudouridine synthase"/>
    <property type="match status" value="1"/>
</dbReference>
<dbReference type="Pfam" id="PF01479">
    <property type="entry name" value="S4"/>
    <property type="match status" value="1"/>
</dbReference>
<evidence type="ECO:0000256" key="4">
    <source>
        <dbReference type="PROSITE-ProRule" id="PRU00182"/>
    </source>
</evidence>
<dbReference type="GO" id="GO:0003723">
    <property type="term" value="F:RNA binding"/>
    <property type="evidence" value="ECO:0007669"/>
    <property type="project" value="UniProtKB-KW"/>
</dbReference>
<evidence type="ECO:0000256" key="5">
    <source>
        <dbReference type="RuleBase" id="RU362028"/>
    </source>
</evidence>
<sequence length="358" mass="38450">MTGPNGGPEPEDVLDADEGDDEAAGLAPSVAPGRYALVVADTDAGARLDLYVAAQVGLSRTQSATLIANGNTTVDGRREKASWRVRAGERVDVNVPPPPGRAIVPEDIPLSIIHEDDEIVVIDKAAGMVVHPAPGNWTGTLVNALMGRGQALAAGGGEERPGLVHRIDKDTSGLLVVAKTERAHRVLSADLAARRVVRRYATVCWGHLKEDRITVEKPIARDPRDRKRMAIVTGGKAARTDFVRLARFDVGDLLRAHLHTGRTHQIRVHLASTGHPVLGDDTYGGGGGRRLVGLGAQRHFLHAAWLRFRHPASGEAMDFRAPLPEDLRRSMAALADDRALADHPDPLSVFGFYDDPLP</sequence>
<comment type="function">
    <text evidence="5">Responsible for synthesis of pseudouridine from uracil.</text>
</comment>
<dbReference type="InterPro" id="IPR036986">
    <property type="entry name" value="S4_RNA-bd_sf"/>
</dbReference>
<feature type="domain" description="RNA-binding S4" evidence="7">
    <location>
        <begin position="46"/>
        <end position="104"/>
    </location>
</feature>
<dbReference type="RefSeq" id="WP_284350912.1">
    <property type="nucleotide sequence ID" value="NZ_BRXS01000004.1"/>
</dbReference>
<evidence type="ECO:0000256" key="1">
    <source>
        <dbReference type="ARBA" id="ARBA00010876"/>
    </source>
</evidence>
<dbReference type="PROSITE" id="PS01129">
    <property type="entry name" value="PSI_RLU"/>
    <property type="match status" value="1"/>
</dbReference>
<dbReference type="Proteomes" id="UP001161325">
    <property type="component" value="Unassembled WGS sequence"/>
</dbReference>
<dbReference type="CDD" id="cd02869">
    <property type="entry name" value="PseudoU_synth_RluA_like"/>
    <property type="match status" value="1"/>
</dbReference>
<accession>A0AA37QA05</accession>
<feature type="region of interest" description="Disordered" evidence="6">
    <location>
        <begin position="1"/>
        <end position="27"/>
    </location>
</feature>
<organism evidence="8 9">
    <name type="scientific">Roseisolibacter agri</name>
    <dbReference type="NCBI Taxonomy" id="2014610"/>
    <lineage>
        <taxon>Bacteria</taxon>
        <taxon>Pseudomonadati</taxon>
        <taxon>Gemmatimonadota</taxon>
        <taxon>Gemmatimonadia</taxon>
        <taxon>Gemmatimonadales</taxon>
        <taxon>Gemmatimonadaceae</taxon>
        <taxon>Roseisolibacter</taxon>
    </lineage>
</organism>
<dbReference type="Gene3D" id="3.30.2350.10">
    <property type="entry name" value="Pseudouridine synthase"/>
    <property type="match status" value="1"/>
</dbReference>
<dbReference type="GO" id="GO:0120159">
    <property type="term" value="F:rRNA pseudouridine synthase activity"/>
    <property type="evidence" value="ECO:0007669"/>
    <property type="project" value="UniProtKB-ARBA"/>
</dbReference>
<evidence type="ECO:0000256" key="2">
    <source>
        <dbReference type="ARBA" id="ARBA00023235"/>
    </source>
</evidence>
<dbReference type="SMART" id="SM00363">
    <property type="entry name" value="S4"/>
    <property type="match status" value="1"/>
</dbReference>
<dbReference type="InterPro" id="IPR006225">
    <property type="entry name" value="PsdUridine_synth_RluC/D"/>
</dbReference>
<reference evidence="8" key="1">
    <citation type="submission" date="2022-08" db="EMBL/GenBank/DDBJ databases">
        <title>Draft genome sequencing of Roseisolibacter agri AW1220.</title>
        <authorList>
            <person name="Tobiishi Y."/>
            <person name="Tonouchi A."/>
        </authorList>
    </citation>
    <scope>NUCLEOTIDE SEQUENCE</scope>
    <source>
        <strain evidence="8">AW1220</strain>
    </source>
</reference>
<gene>
    <name evidence="8" type="ORF">rosag_29750</name>
</gene>
<comment type="similarity">
    <text evidence="1 5">Belongs to the pseudouridine synthase RluA family.</text>
</comment>
<evidence type="ECO:0000256" key="3">
    <source>
        <dbReference type="PIRSR" id="PIRSR606225-1"/>
    </source>
</evidence>
<dbReference type="PANTHER" id="PTHR21600:SF44">
    <property type="entry name" value="RIBOSOMAL LARGE SUBUNIT PSEUDOURIDINE SYNTHASE D"/>
    <property type="match status" value="1"/>
</dbReference>
<name>A0AA37QA05_9BACT</name>
<dbReference type="GO" id="GO:0000455">
    <property type="term" value="P:enzyme-directed rRNA pseudouridine synthesis"/>
    <property type="evidence" value="ECO:0007669"/>
    <property type="project" value="UniProtKB-ARBA"/>
</dbReference>
<protein>
    <recommendedName>
        <fullName evidence="5">Pseudouridine synthase</fullName>
        <ecNumber evidence="5">5.4.99.-</ecNumber>
    </recommendedName>
</protein>
<feature type="compositionally biased region" description="Acidic residues" evidence="6">
    <location>
        <begin position="9"/>
        <end position="23"/>
    </location>
</feature>
<evidence type="ECO:0000313" key="8">
    <source>
        <dbReference type="EMBL" id="GLC26462.1"/>
    </source>
</evidence>
<keyword evidence="4" id="KW-0694">RNA-binding</keyword>
<evidence type="ECO:0000256" key="6">
    <source>
        <dbReference type="SAM" id="MobiDB-lite"/>
    </source>
</evidence>
<comment type="catalytic activity">
    <reaction evidence="5">
        <text>a uridine in RNA = a pseudouridine in RNA</text>
        <dbReference type="Rhea" id="RHEA:48348"/>
        <dbReference type="Rhea" id="RHEA-COMP:12068"/>
        <dbReference type="Rhea" id="RHEA-COMP:12069"/>
        <dbReference type="ChEBI" id="CHEBI:65314"/>
        <dbReference type="ChEBI" id="CHEBI:65315"/>
    </reaction>
</comment>
<dbReference type="InterPro" id="IPR006145">
    <property type="entry name" value="PsdUridine_synth_RsuA/RluA"/>
</dbReference>
<evidence type="ECO:0000313" key="9">
    <source>
        <dbReference type="Proteomes" id="UP001161325"/>
    </source>
</evidence>
<keyword evidence="2 5" id="KW-0413">Isomerase</keyword>
<evidence type="ECO:0000259" key="7">
    <source>
        <dbReference type="SMART" id="SM00363"/>
    </source>
</evidence>
<dbReference type="EC" id="5.4.99.-" evidence="5"/>
<dbReference type="CDD" id="cd00165">
    <property type="entry name" value="S4"/>
    <property type="match status" value="1"/>
</dbReference>
<proteinExistence type="inferred from homology"/>
<dbReference type="Gene3D" id="3.10.290.10">
    <property type="entry name" value="RNA-binding S4 domain"/>
    <property type="match status" value="1"/>
</dbReference>
<dbReference type="PROSITE" id="PS50889">
    <property type="entry name" value="S4"/>
    <property type="match status" value="1"/>
</dbReference>
<comment type="caution">
    <text evidence="8">The sequence shown here is derived from an EMBL/GenBank/DDBJ whole genome shotgun (WGS) entry which is preliminary data.</text>
</comment>
<dbReference type="NCBIfam" id="TIGR00005">
    <property type="entry name" value="rluA_subfam"/>
    <property type="match status" value="1"/>
</dbReference>
<dbReference type="EMBL" id="BRXS01000004">
    <property type="protein sequence ID" value="GLC26462.1"/>
    <property type="molecule type" value="Genomic_DNA"/>
</dbReference>
<dbReference type="SUPFAM" id="SSF55174">
    <property type="entry name" value="Alpha-L RNA-binding motif"/>
    <property type="match status" value="1"/>
</dbReference>
<keyword evidence="9" id="KW-1185">Reference proteome</keyword>
<dbReference type="Pfam" id="PF00849">
    <property type="entry name" value="PseudoU_synth_2"/>
    <property type="match status" value="1"/>
</dbReference>
<dbReference type="AlphaFoldDB" id="A0AA37QA05"/>
<dbReference type="PANTHER" id="PTHR21600">
    <property type="entry name" value="MITOCHONDRIAL RNA PSEUDOURIDINE SYNTHASE"/>
    <property type="match status" value="1"/>
</dbReference>
<dbReference type="InterPro" id="IPR050188">
    <property type="entry name" value="RluA_PseudoU_synthase"/>
</dbReference>
<dbReference type="InterPro" id="IPR002942">
    <property type="entry name" value="S4_RNA-bd"/>
</dbReference>
<feature type="active site" evidence="3">
    <location>
        <position position="168"/>
    </location>
</feature>